<dbReference type="InterPro" id="IPR036388">
    <property type="entry name" value="WH-like_DNA-bd_sf"/>
</dbReference>
<accession>A0A546X9E5</accession>
<dbReference type="GO" id="GO:0003677">
    <property type="term" value="F:DNA binding"/>
    <property type="evidence" value="ECO:0007669"/>
    <property type="project" value="UniProtKB-KW"/>
</dbReference>
<dbReference type="OrthoDB" id="9802344at2"/>
<gene>
    <name evidence="3" type="ORF">EXN68_23260</name>
</gene>
<protein>
    <submittedName>
        <fullName evidence="3">Rrf2 family transcriptional regulator</fullName>
    </submittedName>
</protein>
<dbReference type="Gene3D" id="1.10.10.10">
    <property type="entry name" value="Winged helix-like DNA-binding domain superfamily/Winged helix DNA-binding domain"/>
    <property type="match status" value="1"/>
</dbReference>
<evidence type="ECO:0000313" key="4">
    <source>
        <dbReference type="Proteomes" id="UP000315434"/>
    </source>
</evidence>
<dbReference type="RefSeq" id="WP_110760108.1">
    <property type="nucleotide sequence ID" value="NZ_SGNY01000010.1"/>
</dbReference>
<feature type="region of interest" description="Disordered" evidence="2">
    <location>
        <begin position="153"/>
        <end position="173"/>
    </location>
</feature>
<dbReference type="Pfam" id="PF02082">
    <property type="entry name" value="Rrf2"/>
    <property type="match status" value="1"/>
</dbReference>
<evidence type="ECO:0000313" key="3">
    <source>
        <dbReference type="EMBL" id="TRA97351.1"/>
    </source>
</evidence>
<dbReference type="AlphaFoldDB" id="A0A546X9E5"/>
<evidence type="ECO:0000256" key="1">
    <source>
        <dbReference type="ARBA" id="ARBA00023125"/>
    </source>
</evidence>
<dbReference type="InterPro" id="IPR000944">
    <property type="entry name" value="Tscrpt_reg_Rrf2"/>
</dbReference>
<dbReference type="PANTHER" id="PTHR33221">
    <property type="entry name" value="WINGED HELIX-TURN-HELIX TRANSCRIPTIONAL REGULATOR, RRF2 FAMILY"/>
    <property type="match status" value="1"/>
</dbReference>
<name>A0A546X9E5_RHIRH</name>
<dbReference type="SUPFAM" id="SSF46785">
    <property type="entry name" value="Winged helix' DNA-binding domain"/>
    <property type="match status" value="1"/>
</dbReference>
<dbReference type="GO" id="GO:0003700">
    <property type="term" value="F:DNA-binding transcription factor activity"/>
    <property type="evidence" value="ECO:0007669"/>
    <property type="project" value="TreeGrafter"/>
</dbReference>
<dbReference type="InterPro" id="IPR036390">
    <property type="entry name" value="WH_DNA-bd_sf"/>
</dbReference>
<dbReference type="EMBL" id="SGNY01000010">
    <property type="protein sequence ID" value="TRA97351.1"/>
    <property type="molecule type" value="Genomic_DNA"/>
</dbReference>
<proteinExistence type="predicted"/>
<reference evidence="3 4" key="1">
    <citation type="journal article" date="2019" name="Appl. Microbiol. Biotechnol.">
        <title>Differential efficiency of wild type rhizogenic strains for rol gene transformation of plants.</title>
        <authorList>
            <person name="Desmet S."/>
            <person name="De Keyser E."/>
            <person name="Van Vaerenbergh J."/>
            <person name="Baeyen S."/>
            <person name="Van Huylenbroeck J."/>
            <person name="Geelen D."/>
            <person name="Dhooghe E."/>
        </authorList>
    </citation>
    <scope>NUCLEOTIDE SEQUENCE [LARGE SCALE GENOMIC DNA]</scope>
    <source>
        <strain evidence="3 4">GBBC3284</strain>
    </source>
</reference>
<evidence type="ECO:0000256" key="2">
    <source>
        <dbReference type="SAM" id="MobiDB-lite"/>
    </source>
</evidence>
<dbReference type="PROSITE" id="PS51197">
    <property type="entry name" value="HTH_RRF2_2"/>
    <property type="match status" value="1"/>
</dbReference>
<keyword evidence="1" id="KW-0238">DNA-binding</keyword>
<organism evidence="3 4">
    <name type="scientific">Rhizobium rhizogenes</name>
    <name type="common">Agrobacterium rhizogenes</name>
    <dbReference type="NCBI Taxonomy" id="359"/>
    <lineage>
        <taxon>Bacteria</taxon>
        <taxon>Pseudomonadati</taxon>
        <taxon>Pseudomonadota</taxon>
        <taxon>Alphaproteobacteria</taxon>
        <taxon>Hyphomicrobiales</taxon>
        <taxon>Rhizobiaceae</taxon>
        <taxon>Rhizobium/Agrobacterium group</taxon>
        <taxon>Rhizobium</taxon>
    </lineage>
</organism>
<dbReference type="GO" id="GO:0005829">
    <property type="term" value="C:cytosol"/>
    <property type="evidence" value="ECO:0007669"/>
    <property type="project" value="TreeGrafter"/>
</dbReference>
<sequence length="173" mass="18679">MHLKRQTEIAFGILAVCARQGNEIVSVQKVSQEIGSTKDHTYQVVALLARNGLLLSERGPGGGLKLAREPEAVKLTEVLRLIQPELLGEGADNLPSPQSDAEALLGRIVSTTSSFFARLLDRFTVADLIAPDSNLRVSCLDCGLMASRHQATISMADDDQPQPLVARQSGYRS</sequence>
<dbReference type="Proteomes" id="UP000315434">
    <property type="component" value="Unassembled WGS sequence"/>
</dbReference>
<dbReference type="PANTHER" id="PTHR33221:SF4">
    <property type="entry name" value="HTH-TYPE TRANSCRIPTIONAL REPRESSOR NSRR"/>
    <property type="match status" value="1"/>
</dbReference>
<comment type="caution">
    <text evidence="3">The sequence shown here is derived from an EMBL/GenBank/DDBJ whole genome shotgun (WGS) entry which is preliminary data.</text>
</comment>